<reference evidence="1" key="1">
    <citation type="submission" date="2021-03" db="EMBL/GenBank/DDBJ databases">
        <authorList>
            <consortium name="DOE Joint Genome Institute"/>
            <person name="Ahrendt S."/>
            <person name="Looney B.P."/>
            <person name="Miyauchi S."/>
            <person name="Morin E."/>
            <person name="Drula E."/>
            <person name="Courty P.E."/>
            <person name="Chicoki N."/>
            <person name="Fauchery L."/>
            <person name="Kohler A."/>
            <person name="Kuo A."/>
            <person name="Labutti K."/>
            <person name="Pangilinan J."/>
            <person name="Lipzen A."/>
            <person name="Riley R."/>
            <person name="Andreopoulos W."/>
            <person name="He G."/>
            <person name="Johnson J."/>
            <person name="Barry K.W."/>
            <person name="Grigoriev I.V."/>
            <person name="Nagy L."/>
            <person name="Hibbett D."/>
            <person name="Henrissat B."/>
            <person name="Matheny P.B."/>
            <person name="Labbe J."/>
            <person name="Martin F."/>
        </authorList>
    </citation>
    <scope>NUCLEOTIDE SEQUENCE</scope>
    <source>
        <strain evidence="1">HHB10654</strain>
    </source>
</reference>
<organism evidence="1 2">
    <name type="scientific">Artomyces pyxidatus</name>
    <dbReference type="NCBI Taxonomy" id="48021"/>
    <lineage>
        <taxon>Eukaryota</taxon>
        <taxon>Fungi</taxon>
        <taxon>Dikarya</taxon>
        <taxon>Basidiomycota</taxon>
        <taxon>Agaricomycotina</taxon>
        <taxon>Agaricomycetes</taxon>
        <taxon>Russulales</taxon>
        <taxon>Auriscalpiaceae</taxon>
        <taxon>Artomyces</taxon>
    </lineage>
</organism>
<dbReference type="Proteomes" id="UP000814140">
    <property type="component" value="Unassembled WGS sequence"/>
</dbReference>
<name>A0ACB8SY91_9AGAM</name>
<protein>
    <submittedName>
        <fullName evidence="1">Uncharacterized protein</fullName>
    </submittedName>
</protein>
<keyword evidence="2" id="KW-1185">Reference proteome</keyword>
<evidence type="ECO:0000313" key="1">
    <source>
        <dbReference type="EMBL" id="KAI0060866.1"/>
    </source>
</evidence>
<proteinExistence type="predicted"/>
<sequence>MLLTIARDDCWPIYVQRDRRYPPWHKHYVYGNVVALSKEGDLFVPPINLSRYLNELVGKSLELAKDNDAHLGPCLLAFAKGCWLNFTHFVRLDDVLDTIPTSLLLDAWTRGFAIQCAPAQGSANILLVYYRGSLRQPLDAARLGVVAVKVRAGSNATEPPAPAHAPPIAGARARTDQQFLLIMDLDGTKRFPTNVESVEPCMAGLTHTAQDGWCIHIRGHGTHSYGILSDCRHPYFDWFSELLRTGARERVRAARAGDGCGGGRRATAL</sequence>
<accession>A0ACB8SY91</accession>
<evidence type="ECO:0000313" key="2">
    <source>
        <dbReference type="Proteomes" id="UP000814140"/>
    </source>
</evidence>
<gene>
    <name evidence="1" type="ORF">BV25DRAFT_1827423</name>
</gene>
<dbReference type="EMBL" id="MU277216">
    <property type="protein sequence ID" value="KAI0060866.1"/>
    <property type="molecule type" value="Genomic_DNA"/>
</dbReference>
<reference evidence="1" key="2">
    <citation type="journal article" date="2022" name="New Phytol.">
        <title>Evolutionary transition to the ectomycorrhizal habit in the genomes of a hyperdiverse lineage of mushroom-forming fungi.</title>
        <authorList>
            <person name="Looney B."/>
            <person name="Miyauchi S."/>
            <person name="Morin E."/>
            <person name="Drula E."/>
            <person name="Courty P.E."/>
            <person name="Kohler A."/>
            <person name="Kuo A."/>
            <person name="LaButti K."/>
            <person name="Pangilinan J."/>
            <person name="Lipzen A."/>
            <person name="Riley R."/>
            <person name="Andreopoulos W."/>
            <person name="He G."/>
            <person name="Johnson J."/>
            <person name="Nolan M."/>
            <person name="Tritt A."/>
            <person name="Barry K.W."/>
            <person name="Grigoriev I.V."/>
            <person name="Nagy L.G."/>
            <person name="Hibbett D."/>
            <person name="Henrissat B."/>
            <person name="Matheny P.B."/>
            <person name="Labbe J."/>
            <person name="Martin F.M."/>
        </authorList>
    </citation>
    <scope>NUCLEOTIDE SEQUENCE</scope>
    <source>
        <strain evidence="1">HHB10654</strain>
    </source>
</reference>
<comment type="caution">
    <text evidence="1">The sequence shown here is derived from an EMBL/GenBank/DDBJ whole genome shotgun (WGS) entry which is preliminary data.</text>
</comment>